<name>A0A0R3MEB6_9BRAD</name>
<keyword evidence="4" id="KW-0808">Transferase</keyword>
<dbReference type="GO" id="GO:0007234">
    <property type="term" value="P:osmosensory signaling via phosphorelay pathway"/>
    <property type="evidence" value="ECO:0007669"/>
    <property type="project" value="TreeGrafter"/>
</dbReference>
<dbReference type="Pfam" id="PF01590">
    <property type="entry name" value="GAF"/>
    <property type="match status" value="1"/>
</dbReference>
<protein>
    <recommendedName>
        <fullName evidence="2">histidine kinase</fullName>
        <ecNumber evidence="2">2.7.13.3</ecNumber>
    </recommendedName>
</protein>
<dbReference type="PANTHER" id="PTHR42878:SF7">
    <property type="entry name" value="SENSOR HISTIDINE KINASE GLRK"/>
    <property type="match status" value="1"/>
</dbReference>
<keyword evidence="3" id="KW-0597">Phosphoprotein</keyword>
<organism evidence="10 11">
    <name type="scientific">Bradyrhizobium lablabi</name>
    <dbReference type="NCBI Taxonomy" id="722472"/>
    <lineage>
        <taxon>Bacteria</taxon>
        <taxon>Pseudomonadati</taxon>
        <taxon>Pseudomonadota</taxon>
        <taxon>Alphaproteobacteria</taxon>
        <taxon>Hyphomicrobiales</taxon>
        <taxon>Nitrobacteraceae</taxon>
        <taxon>Bradyrhizobium</taxon>
    </lineage>
</organism>
<dbReference type="InterPro" id="IPR036097">
    <property type="entry name" value="HisK_dim/P_sf"/>
</dbReference>
<evidence type="ECO:0000259" key="9">
    <source>
        <dbReference type="PROSITE" id="PS50109"/>
    </source>
</evidence>
<dbReference type="SUPFAM" id="SSF55781">
    <property type="entry name" value="GAF domain-like"/>
    <property type="match status" value="1"/>
</dbReference>
<accession>A0A0R3MEB6</accession>
<dbReference type="SMART" id="SM00387">
    <property type="entry name" value="HATPase_c"/>
    <property type="match status" value="1"/>
</dbReference>
<dbReference type="GO" id="GO:0005524">
    <property type="term" value="F:ATP binding"/>
    <property type="evidence" value="ECO:0007669"/>
    <property type="project" value="UniProtKB-KW"/>
</dbReference>
<proteinExistence type="predicted"/>
<dbReference type="InterPro" id="IPR003018">
    <property type="entry name" value="GAF"/>
</dbReference>
<dbReference type="SUPFAM" id="SSF47384">
    <property type="entry name" value="Homodimeric domain of signal transducing histidine kinase"/>
    <property type="match status" value="1"/>
</dbReference>
<dbReference type="SMART" id="SM00065">
    <property type="entry name" value="GAF"/>
    <property type="match status" value="1"/>
</dbReference>
<dbReference type="InterPro" id="IPR005467">
    <property type="entry name" value="His_kinase_dom"/>
</dbReference>
<dbReference type="SUPFAM" id="SSF55874">
    <property type="entry name" value="ATPase domain of HSP90 chaperone/DNA topoisomerase II/histidine kinase"/>
    <property type="match status" value="1"/>
</dbReference>
<dbReference type="Proteomes" id="UP000051660">
    <property type="component" value="Unassembled WGS sequence"/>
</dbReference>
<sequence length="398" mass="43543">MTVDTSADVAAVQQIDAVPKILDAVVRITGMGFVAVARVTSDRWVCCAVRDNLNFGLSEGGELRVETTICNEIRDQGELIVINNVEADATFCNHPTPRMYGFKSYISAPIKLANGDVWGTLCAIDPQPRELNRPEIIDTFELFGELIGTQLELNERFEQSQANLSATQADLLDERKTSELREQFIGVLGHDLRNPLASIAAGMRILLRNANSEQAPEIVAMIQKSVMRMAGLVDNIMDFARGRLGGGLTIRPDTSQPLTPVIEQVINEMRFAWPSVIIETELEIEEPVRCDRAKIGQLFSNLLGNAITYGDPGKPIIVAAETSGGQFRLTVTNYGTPISDKAMQNLFRPYTRGDRPSQQGLGLGLYIAAEIARAHNGTVKAVSESEATTFEFSMPVTA</sequence>
<evidence type="ECO:0000256" key="7">
    <source>
        <dbReference type="ARBA" id="ARBA00022840"/>
    </source>
</evidence>
<evidence type="ECO:0000313" key="10">
    <source>
        <dbReference type="EMBL" id="KRR18298.1"/>
    </source>
</evidence>
<comment type="caution">
    <text evidence="10">The sequence shown here is derived from an EMBL/GenBank/DDBJ whole genome shotgun (WGS) entry which is preliminary data.</text>
</comment>
<evidence type="ECO:0000256" key="4">
    <source>
        <dbReference type="ARBA" id="ARBA00022679"/>
    </source>
</evidence>
<dbReference type="GO" id="GO:0030295">
    <property type="term" value="F:protein kinase activator activity"/>
    <property type="evidence" value="ECO:0007669"/>
    <property type="project" value="TreeGrafter"/>
</dbReference>
<dbReference type="PANTHER" id="PTHR42878">
    <property type="entry name" value="TWO-COMPONENT HISTIDINE KINASE"/>
    <property type="match status" value="1"/>
</dbReference>
<evidence type="ECO:0000256" key="2">
    <source>
        <dbReference type="ARBA" id="ARBA00012438"/>
    </source>
</evidence>
<evidence type="ECO:0000256" key="3">
    <source>
        <dbReference type="ARBA" id="ARBA00022553"/>
    </source>
</evidence>
<keyword evidence="6 10" id="KW-0418">Kinase</keyword>
<dbReference type="Pfam" id="PF00512">
    <property type="entry name" value="HisKA"/>
    <property type="match status" value="1"/>
</dbReference>
<dbReference type="SMART" id="SM00388">
    <property type="entry name" value="HisKA"/>
    <property type="match status" value="1"/>
</dbReference>
<comment type="catalytic activity">
    <reaction evidence="1">
        <text>ATP + protein L-histidine = ADP + protein N-phospho-L-histidine.</text>
        <dbReference type="EC" id="2.7.13.3"/>
    </reaction>
</comment>
<keyword evidence="8" id="KW-0902">Two-component regulatory system</keyword>
<dbReference type="InterPro" id="IPR036890">
    <property type="entry name" value="HATPase_C_sf"/>
</dbReference>
<keyword evidence="5" id="KW-0547">Nucleotide-binding</keyword>
<dbReference type="Pfam" id="PF02518">
    <property type="entry name" value="HATPase_c"/>
    <property type="match status" value="1"/>
</dbReference>
<dbReference type="InterPro" id="IPR004358">
    <property type="entry name" value="Sig_transdc_His_kin-like_C"/>
</dbReference>
<reference evidence="10 11" key="1">
    <citation type="submission" date="2014-03" db="EMBL/GenBank/DDBJ databases">
        <title>Bradyrhizobium valentinum sp. nov., isolated from effective nodules of Lupinus mariae-josephae, a lupine endemic of basic-lime soils in Eastern Spain.</title>
        <authorList>
            <person name="Duran D."/>
            <person name="Rey L."/>
            <person name="Navarro A."/>
            <person name="Busquets A."/>
            <person name="Imperial J."/>
            <person name="Ruiz-Argueso T."/>
        </authorList>
    </citation>
    <scope>NUCLEOTIDE SEQUENCE [LARGE SCALE GENOMIC DNA]</scope>
    <source>
        <strain evidence="10 11">CCBAU 23086</strain>
    </source>
</reference>
<dbReference type="InterPro" id="IPR029016">
    <property type="entry name" value="GAF-like_dom_sf"/>
</dbReference>
<dbReference type="OrthoDB" id="9795133at2"/>
<dbReference type="InterPro" id="IPR003661">
    <property type="entry name" value="HisK_dim/P_dom"/>
</dbReference>
<dbReference type="AlphaFoldDB" id="A0A0R3MEB6"/>
<dbReference type="EC" id="2.7.13.3" evidence="2"/>
<dbReference type="Gene3D" id="1.10.287.130">
    <property type="match status" value="1"/>
</dbReference>
<dbReference type="InterPro" id="IPR003594">
    <property type="entry name" value="HATPase_dom"/>
</dbReference>
<evidence type="ECO:0000256" key="8">
    <source>
        <dbReference type="ARBA" id="ARBA00023012"/>
    </source>
</evidence>
<evidence type="ECO:0000256" key="6">
    <source>
        <dbReference type="ARBA" id="ARBA00022777"/>
    </source>
</evidence>
<dbReference type="EMBL" id="LLYB01000108">
    <property type="protein sequence ID" value="KRR18298.1"/>
    <property type="molecule type" value="Genomic_DNA"/>
</dbReference>
<evidence type="ECO:0000313" key="11">
    <source>
        <dbReference type="Proteomes" id="UP000051660"/>
    </source>
</evidence>
<dbReference type="PRINTS" id="PR00344">
    <property type="entry name" value="BCTRLSENSOR"/>
</dbReference>
<dbReference type="GO" id="GO:0000155">
    <property type="term" value="F:phosphorelay sensor kinase activity"/>
    <property type="evidence" value="ECO:0007669"/>
    <property type="project" value="InterPro"/>
</dbReference>
<keyword evidence="7" id="KW-0067">ATP-binding</keyword>
<dbReference type="GO" id="GO:0000156">
    <property type="term" value="F:phosphorelay response regulator activity"/>
    <property type="evidence" value="ECO:0007669"/>
    <property type="project" value="TreeGrafter"/>
</dbReference>
<dbReference type="PROSITE" id="PS50109">
    <property type="entry name" value="HIS_KIN"/>
    <property type="match status" value="1"/>
</dbReference>
<evidence type="ECO:0000256" key="1">
    <source>
        <dbReference type="ARBA" id="ARBA00000085"/>
    </source>
</evidence>
<gene>
    <name evidence="10" type="ORF">CQ14_40240</name>
</gene>
<dbReference type="InterPro" id="IPR050351">
    <property type="entry name" value="BphY/WalK/GraS-like"/>
</dbReference>
<evidence type="ECO:0000256" key="5">
    <source>
        <dbReference type="ARBA" id="ARBA00022741"/>
    </source>
</evidence>
<dbReference type="CDD" id="cd00082">
    <property type="entry name" value="HisKA"/>
    <property type="match status" value="1"/>
</dbReference>
<dbReference type="Gene3D" id="3.30.450.40">
    <property type="match status" value="1"/>
</dbReference>
<feature type="domain" description="Histidine kinase" evidence="9">
    <location>
        <begin position="187"/>
        <end position="398"/>
    </location>
</feature>
<dbReference type="Gene3D" id="3.30.565.10">
    <property type="entry name" value="Histidine kinase-like ATPase, C-terminal domain"/>
    <property type="match status" value="1"/>
</dbReference>